<evidence type="ECO:0000313" key="1">
    <source>
        <dbReference type="EMBL" id="ALV07114.1"/>
    </source>
</evidence>
<dbReference type="InterPro" id="IPR045506">
    <property type="entry name" value="DUF6484"/>
</dbReference>
<accession>A0A0U3MS13</accession>
<protein>
    <submittedName>
        <fullName evidence="1">Uncharacterized protein</fullName>
    </submittedName>
</protein>
<proteinExistence type="predicted"/>
<sequence>MPPIVQTSPSPRPSDSTSPRFEGIVIGVLVGLVDGSTPLVSFPGNPTAESVAARALATLQPSDVGRRVGLMFEEGDPLRPLVMGCIAAPQAGRTAAPLTEVALDGHTVVLRAEQRLELRCGKASITLDKDGAIELRGVNLLSRAVGRNRILGGSIDLN</sequence>
<dbReference type="OrthoDB" id="3078443at2"/>
<organism evidence="1 2">
    <name type="scientific">Roseateles depolymerans</name>
    <dbReference type="NCBI Taxonomy" id="76731"/>
    <lineage>
        <taxon>Bacteria</taxon>
        <taxon>Pseudomonadati</taxon>
        <taxon>Pseudomonadota</taxon>
        <taxon>Betaproteobacteria</taxon>
        <taxon>Burkholderiales</taxon>
        <taxon>Sphaerotilaceae</taxon>
        <taxon>Roseateles</taxon>
    </lineage>
</organism>
<dbReference type="RefSeq" id="WP_058935287.1">
    <property type="nucleotide sequence ID" value="NZ_CP013729.1"/>
</dbReference>
<dbReference type="AlphaFoldDB" id="A0A0U3MS13"/>
<dbReference type="STRING" id="76731.RD2015_2649"/>
<dbReference type="Pfam" id="PF20093">
    <property type="entry name" value="DUF6484"/>
    <property type="match status" value="1"/>
</dbReference>
<evidence type="ECO:0000313" key="2">
    <source>
        <dbReference type="Proteomes" id="UP000060699"/>
    </source>
</evidence>
<keyword evidence="2" id="KW-1185">Reference proteome</keyword>
<name>A0A0U3MS13_9BURK</name>
<dbReference type="EMBL" id="CP013729">
    <property type="protein sequence ID" value="ALV07114.1"/>
    <property type="molecule type" value="Genomic_DNA"/>
</dbReference>
<reference evidence="1 2" key="1">
    <citation type="submission" date="2015-12" db="EMBL/GenBank/DDBJ databases">
        <title>Complete genome of Roseateles depolymerans KCTC 42856.</title>
        <authorList>
            <person name="Kim K.M."/>
        </authorList>
    </citation>
    <scope>NUCLEOTIDE SEQUENCE [LARGE SCALE GENOMIC DNA]</scope>
    <source>
        <strain evidence="1 2">KCTC 42856</strain>
    </source>
</reference>
<dbReference type="KEGG" id="rdp:RD2015_2649"/>
<dbReference type="Proteomes" id="UP000060699">
    <property type="component" value="Chromosome"/>
</dbReference>
<gene>
    <name evidence="1" type="ORF">RD2015_2649</name>
</gene>